<evidence type="ECO:0008006" key="3">
    <source>
        <dbReference type="Google" id="ProtNLM"/>
    </source>
</evidence>
<dbReference type="Proteomes" id="UP000054324">
    <property type="component" value="Unassembled WGS sequence"/>
</dbReference>
<dbReference type="STRING" id="6198.A0A075AIH9"/>
<dbReference type="KEGG" id="ovi:T265_02169"/>
<organism evidence="1 2">
    <name type="scientific">Opisthorchis viverrini</name>
    <name type="common">Southeast Asian liver fluke</name>
    <dbReference type="NCBI Taxonomy" id="6198"/>
    <lineage>
        <taxon>Eukaryota</taxon>
        <taxon>Metazoa</taxon>
        <taxon>Spiralia</taxon>
        <taxon>Lophotrochozoa</taxon>
        <taxon>Platyhelminthes</taxon>
        <taxon>Trematoda</taxon>
        <taxon>Digenea</taxon>
        <taxon>Opisthorchiida</taxon>
        <taxon>Opisthorchiata</taxon>
        <taxon>Opisthorchiidae</taxon>
        <taxon>Opisthorchis</taxon>
    </lineage>
</organism>
<reference evidence="1 2" key="1">
    <citation type="submission" date="2013-11" db="EMBL/GenBank/DDBJ databases">
        <title>Opisthorchis viverrini - life in the bile duct.</title>
        <authorList>
            <person name="Young N.D."/>
            <person name="Nagarajan N."/>
            <person name="Lin S.J."/>
            <person name="Korhonen P.K."/>
            <person name="Jex A.R."/>
            <person name="Hall R.S."/>
            <person name="Safavi-Hemami H."/>
            <person name="Kaewkong W."/>
            <person name="Bertrand D."/>
            <person name="Gao S."/>
            <person name="Seet Q."/>
            <person name="Wongkham S."/>
            <person name="Teh B.T."/>
            <person name="Wongkham C."/>
            <person name="Intapan P.M."/>
            <person name="Maleewong W."/>
            <person name="Yang X."/>
            <person name="Hu M."/>
            <person name="Wang Z."/>
            <person name="Hofmann A."/>
            <person name="Sternberg P.W."/>
            <person name="Tan P."/>
            <person name="Wang J."/>
            <person name="Gasser R.B."/>
        </authorList>
    </citation>
    <scope>NUCLEOTIDE SEQUENCE [LARGE SCALE GENOMIC DNA]</scope>
</reference>
<dbReference type="EMBL" id="KL596643">
    <property type="protein sequence ID" value="KER31664.1"/>
    <property type="molecule type" value="Genomic_DNA"/>
</dbReference>
<proteinExistence type="predicted"/>
<protein>
    <recommendedName>
        <fullName evidence="3">Tetratricopeptide repeat protein</fullName>
    </recommendedName>
</protein>
<dbReference type="OrthoDB" id="69711at2759"/>
<evidence type="ECO:0000313" key="2">
    <source>
        <dbReference type="Proteomes" id="UP000054324"/>
    </source>
</evidence>
<dbReference type="RefSeq" id="XP_009164607.1">
    <property type="nucleotide sequence ID" value="XM_009166343.1"/>
</dbReference>
<keyword evidence="2" id="KW-1185">Reference proteome</keyword>
<accession>A0A075AIH9</accession>
<gene>
    <name evidence="1" type="ORF">T265_02169</name>
</gene>
<sequence length="68" mass="7786">MGRASAVNLLDIARCYATMKKGAQAKKYLDECLASIDEGREIEQLRRTAIVQQHRSELARKLFTLNQY</sequence>
<dbReference type="AlphaFoldDB" id="A0A075AIH9"/>
<dbReference type="CTD" id="20316357"/>
<evidence type="ECO:0000313" key="1">
    <source>
        <dbReference type="EMBL" id="KER31664.1"/>
    </source>
</evidence>
<name>A0A075AIH9_OPIVI</name>
<dbReference type="GeneID" id="20316357"/>